<reference evidence="1" key="1">
    <citation type="submission" date="2014-09" db="EMBL/GenBank/DDBJ databases">
        <authorList>
            <person name="Magalhaes I.L.F."/>
            <person name="Oliveira U."/>
            <person name="Santos F.R."/>
            <person name="Vidigal T.H.D.A."/>
            <person name="Brescovit A.D."/>
            <person name="Santos A.J."/>
        </authorList>
    </citation>
    <scope>NUCLEOTIDE SEQUENCE</scope>
    <source>
        <tissue evidence="1">Shoot tissue taken approximately 20 cm above the soil surface</tissue>
    </source>
</reference>
<dbReference type="EMBL" id="GBRH01272218">
    <property type="protein sequence ID" value="JAD25677.1"/>
    <property type="molecule type" value="Transcribed_RNA"/>
</dbReference>
<sequence>MFLLMRSVSISARRQRDTTRFLVKSSQQEHVRAKTAFRR</sequence>
<reference evidence="1" key="2">
    <citation type="journal article" date="2015" name="Data Brief">
        <title>Shoot transcriptome of the giant reed, Arundo donax.</title>
        <authorList>
            <person name="Barrero R.A."/>
            <person name="Guerrero F.D."/>
            <person name="Moolhuijzen P."/>
            <person name="Goolsby J.A."/>
            <person name="Tidwell J."/>
            <person name="Bellgard S.E."/>
            <person name="Bellgard M.I."/>
        </authorList>
    </citation>
    <scope>NUCLEOTIDE SEQUENCE</scope>
    <source>
        <tissue evidence="1">Shoot tissue taken approximately 20 cm above the soil surface</tissue>
    </source>
</reference>
<dbReference type="AlphaFoldDB" id="A0A0A8YSZ6"/>
<accession>A0A0A8YSZ6</accession>
<proteinExistence type="predicted"/>
<organism evidence="1">
    <name type="scientific">Arundo donax</name>
    <name type="common">Giant reed</name>
    <name type="synonym">Donax arundinaceus</name>
    <dbReference type="NCBI Taxonomy" id="35708"/>
    <lineage>
        <taxon>Eukaryota</taxon>
        <taxon>Viridiplantae</taxon>
        <taxon>Streptophyta</taxon>
        <taxon>Embryophyta</taxon>
        <taxon>Tracheophyta</taxon>
        <taxon>Spermatophyta</taxon>
        <taxon>Magnoliopsida</taxon>
        <taxon>Liliopsida</taxon>
        <taxon>Poales</taxon>
        <taxon>Poaceae</taxon>
        <taxon>PACMAD clade</taxon>
        <taxon>Arundinoideae</taxon>
        <taxon>Arundineae</taxon>
        <taxon>Arundo</taxon>
    </lineage>
</organism>
<protein>
    <submittedName>
        <fullName evidence="1">Uncharacterized protein</fullName>
    </submittedName>
</protein>
<evidence type="ECO:0000313" key="1">
    <source>
        <dbReference type="EMBL" id="JAD25677.1"/>
    </source>
</evidence>
<name>A0A0A8YSZ6_ARUDO</name>